<dbReference type="WormBase" id="Bm7454a">
    <property type="protein sequence ID" value="BM35666"/>
    <property type="gene ID" value="WBGene00227715"/>
</dbReference>
<gene>
    <name evidence="2 5 6" type="ORF">Bm7454</name>
    <name evidence="3" type="ORF">BM_BM7454</name>
    <name evidence="2" type="ORF">BM_Bm7454</name>
</gene>
<keyword evidence="1" id="KW-1133">Transmembrane helix</keyword>
<organism evidence="2">
    <name type="scientific">Brugia malayi</name>
    <name type="common">Filarial nematode worm</name>
    <dbReference type="NCBI Taxonomy" id="6279"/>
    <lineage>
        <taxon>Eukaryota</taxon>
        <taxon>Metazoa</taxon>
        <taxon>Ecdysozoa</taxon>
        <taxon>Nematoda</taxon>
        <taxon>Chromadorea</taxon>
        <taxon>Rhabditida</taxon>
        <taxon>Spirurina</taxon>
        <taxon>Spiruromorpha</taxon>
        <taxon>Filarioidea</taxon>
        <taxon>Onchocercidae</taxon>
        <taxon>Brugia</taxon>
    </lineage>
</organism>
<name>A0A0J9XM27_BRUMA</name>
<reference evidence="3" key="3">
    <citation type="submission" date="2019-04" db="EMBL/GenBank/DDBJ databases">
        <authorList>
            <person name="Howe K."/>
            <person name="Paulini M."/>
            <person name="Williams G."/>
        </authorList>
    </citation>
    <scope>NUCLEOTIDE SEQUENCE [LARGE SCALE GENOMIC DNA]</scope>
    <source>
        <strain evidence="3">FR3</strain>
    </source>
</reference>
<dbReference type="Pfam" id="PF10853">
    <property type="entry name" value="DUF2650"/>
    <property type="match status" value="1"/>
</dbReference>
<reference evidence="5" key="4">
    <citation type="submission" date="2019-12" db="UniProtKB">
        <authorList>
            <consortium name="WormBaseParasite"/>
        </authorList>
    </citation>
    <scope>IDENTIFICATION</scope>
</reference>
<evidence type="ECO:0000313" key="3">
    <source>
        <dbReference type="EMBL" id="VIO92666.1"/>
    </source>
</evidence>
<accession>A0A0J9XM27</accession>
<accession>A0A4E9F9E6</accession>
<evidence type="ECO:0000313" key="4">
    <source>
        <dbReference type="Proteomes" id="UP000006672"/>
    </source>
</evidence>
<dbReference type="GeneID" id="66060121"/>
<evidence type="ECO:0000256" key="1">
    <source>
        <dbReference type="SAM" id="Phobius"/>
    </source>
</evidence>
<evidence type="ECO:0000313" key="5">
    <source>
        <dbReference type="WBParaSite" id="Bm7454a.1"/>
    </source>
</evidence>
<proteinExistence type="predicted"/>
<dbReference type="EMBL" id="LN856168">
    <property type="protein sequence ID" value="CDP91282.1"/>
    <property type="molecule type" value="Genomic_DNA"/>
</dbReference>
<dbReference type="InterPro" id="IPR022559">
    <property type="entry name" value="SUP-1-like"/>
</dbReference>
<evidence type="ECO:0000313" key="6">
    <source>
        <dbReference type="WormBase" id="Bm7454a"/>
    </source>
</evidence>
<keyword evidence="4" id="KW-1185">Reference proteome</keyword>
<dbReference type="RefSeq" id="XP_042933772.1">
    <property type="nucleotide sequence ID" value="XM_043077838.1"/>
</dbReference>
<evidence type="ECO:0000313" key="2">
    <source>
        <dbReference type="EMBL" id="CDP91282.1"/>
    </source>
</evidence>
<protein>
    <submittedName>
        <fullName evidence="2 5">Bm7454, isoform a</fullName>
    </submittedName>
</protein>
<reference evidence="2" key="2">
    <citation type="submission" date="2012-12" db="EMBL/GenBank/DDBJ databases">
        <authorList>
            <person name="Gao Y.W."/>
            <person name="Fan S.T."/>
            <person name="Sun H.T."/>
            <person name="Wang Z."/>
            <person name="Gao X.L."/>
            <person name="Li Y.G."/>
            <person name="Wang T.C."/>
            <person name="Zhang K."/>
            <person name="Xu W.W."/>
            <person name="Yu Z.J."/>
            <person name="Xia X.Z."/>
        </authorList>
    </citation>
    <scope>NUCLEOTIDE SEQUENCE</scope>
    <source>
        <strain evidence="2">FR3</strain>
    </source>
</reference>
<dbReference type="OMA" id="CCIRFEL"/>
<dbReference type="KEGG" id="bmy:BM_BM7454"/>
<dbReference type="EMBL" id="CAAKNF010000192">
    <property type="protein sequence ID" value="VIO92666.1"/>
    <property type="molecule type" value="Genomic_DNA"/>
</dbReference>
<dbReference type="Proteomes" id="UP000006672">
    <property type="component" value="Unassembled WGS sequence"/>
</dbReference>
<reference evidence="2 4" key="1">
    <citation type="journal article" date="2007" name="Science">
        <title>Draft genome of the filarial nematode parasite Brugia malayi.</title>
        <authorList>
            <person name="Ghedin E."/>
            <person name="Wang S."/>
            <person name="Spiro D."/>
            <person name="Caler E."/>
            <person name="Zhao Q."/>
            <person name="Crabtree J."/>
            <person name="Allen J.E."/>
            <person name="Delcher A.L."/>
            <person name="Guiliano D.B."/>
            <person name="Miranda-Saavedra D."/>
            <person name="Angiuoli S.V."/>
            <person name="Creasy T."/>
            <person name="Amedeo P."/>
            <person name="Haas B."/>
            <person name="El-Sayed N.M."/>
            <person name="Wortman J.R."/>
            <person name="Feldblyum T."/>
            <person name="Tallon L."/>
            <person name="Schatz M."/>
            <person name="Shumway M."/>
            <person name="Koo H."/>
            <person name="Salzberg S.L."/>
            <person name="Schobel S."/>
            <person name="Pertea M."/>
            <person name="Pop M."/>
            <person name="White O."/>
            <person name="Barton G.J."/>
            <person name="Carlow C.K."/>
            <person name="Crawford M.J."/>
            <person name="Daub J."/>
            <person name="Dimmic M.W."/>
            <person name="Estes C.F."/>
            <person name="Foster J.M."/>
            <person name="Ganatra M."/>
            <person name="Gregory W.F."/>
            <person name="Johnson N.M."/>
            <person name="Jin J."/>
            <person name="Komuniecki R."/>
            <person name="Korf I."/>
            <person name="Kumar S."/>
            <person name="Laney S."/>
            <person name="Li B.W."/>
            <person name="Li W."/>
            <person name="Lindblom T.H."/>
            <person name="Lustigman S."/>
            <person name="Ma D."/>
            <person name="Maina C.V."/>
            <person name="Martin D.M."/>
            <person name="McCarter J.P."/>
            <person name="McReynolds L."/>
            <person name="Mitreva M."/>
            <person name="Nutman T.B."/>
            <person name="Parkinson J."/>
            <person name="Peregrin-Alvarez J.M."/>
            <person name="Poole C."/>
            <person name="Ren Q."/>
            <person name="Saunders L."/>
            <person name="Sluder A.E."/>
            <person name="Smith K."/>
            <person name="Stanke M."/>
            <person name="Unnasch T.R."/>
            <person name="Ware J."/>
            <person name="Wei A.D."/>
            <person name="Weil G."/>
            <person name="Williams D.J."/>
            <person name="Zhang Y."/>
            <person name="Williams S.A."/>
            <person name="Fraser-Liggett C."/>
            <person name="Slatko B."/>
            <person name="Blaxter M.L."/>
            <person name="Scott A.L."/>
        </authorList>
    </citation>
    <scope>NUCLEOTIDE SEQUENCE</scope>
    <source>
        <strain evidence="2 4">FR3</strain>
    </source>
</reference>
<dbReference type="WBParaSite" id="Bm7454a.1">
    <property type="protein sequence ID" value="Bm7454a.1"/>
    <property type="gene ID" value="WBGene00227715"/>
</dbReference>
<dbReference type="OrthoDB" id="10414607at2759"/>
<feature type="transmembrane region" description="Helical" evidence="1">
    <location>
        <begin position="78"/>
        <end position="106"/>
    </location>
</feature>
<dbReference type="CTD" id="66060121"/>
<keyword evidence="1" id="KW-0472">Membrane</keyword>
<keyword evidence="1" id="KW-0812">Transmembrane</keyword>
<sequence length="112" mass="13170">MQCFWHYYTTILLLIKVLITKSIASMICPNGYANNEFYSLLYGLGYGTLAQICPPDNFFFSYICCDQGYFECCIRFELWFIILMIIILISISFCSFCFLFAGILYVRQKMKM</sequence>
<dbReference type="AlphaFoldDB" id="A0A0J9XM27"/>